<dbReference type="AlphaFoldDB" id="A0A4P9VI71"/>
<accession>A0A4P9VI71</accession>
<sequence>MLYPIYVHKDEDGSASGFAPGVTGLFFAGDTIEECIIDAKSAFDAHFELLADDGNEIPKAADIDSHLDDEDCQNGFWFMVEVDTTRYEGKAQKINITLPELLILKIDNFVSEHPGYGSRSGFLAQAARKELGKEG</sequence>
<dbReference type="Gene3D" id="3.30.160.250">
    <property type="match status" value="1"/>
</dbReference>
<dbReference type="InterPro" id="IPR031807">
    <property type="entry name" value="HicB-like"/>
</dbReference>
<dbReference type="CDD" id="cd22231">
    <property type="entry name" value="RHH_NikR_HicB-like"/>
    <property type="match status" value="1"/>
</dbReference>
<dbReference type="SUPFAM" id="SSF143100">
    <property type="entry name" value="TTHA1013/TTHA0281-like"/>
    <property type="match status" value="1"/>
</dbReference>
<feature type="domain" description="HicB-like antitoxin of toxin-antitoxin system" evidence="1">
    <location>
        <begin position="3"/>
        <end position="127"/>
    </location>
</feature>
<evidence type="ECO:0000259" key="1">
    <source>
        <dbReference type="Pfam" id="PF15919"/>
    </source>
</evidence>
<dbReference type="Pfam" id="PF15919">
    <property type="entry name" value="HicB_lk_antitox"/>
    <property type="match status" value="1"/>
</dbReference>
<gene>
    <name evidence="2" type="ORF">B9G39_26015</name>
</gene>
<dbReference type="RefSeq" id="WP_094789546.1">
    <property type="nucleotide sequence ID" value="NZ_JAEVHG010000025.1"/>
</dbReference>
<evidence type="ECO:0000313" key="2">
    <source>
        <dbReference type="EMBL" id="RDH41877.1"/>
    </source>
</evidence>
<dbReference type="Proteomes" id="UP000257039">
    <property type="component" value="Unassembled WGS sequence"/>
</dbReference>
<proteinExistence type="predicted"/>
<keyword evidence="3" id="KW-1185">Reference proteome</keyword>
<comment type="caution">
    <text evidence="2">The sequence shown here is derived from an EMBL/GenBank/DDBJ whole genome shotgun (WGS) entry which is preliminary data.</text>
</comment>
<reference evidence="2 3" key="1">
    <citation type="submission" date="2017-04" db="EMBL/GenBank/DDBJ databases">
        <title>Draft genome sequence of Zooshikella ganghwensis VG4 isolated from Red Sea sediments.</title>
        <authorList>
            <person name="Rehman Z."/>
            <person name="Alam I."/>
            <person name="Kamau A."/>
            <person name="Bajic V."/>
            <person name="Leiknes T."/>
        </authorList>
    </citation>
    <scope>NUCLEOTIDE SEQUENCE [LARGE SCALE GENOMIC DNA]</scope>
    <source>
        <strain evidence="2 3">VG4</strain>
    </source>
</reference>
<dbReference type="GO" id="GO:0006355">
    <property type="term" value="P:regulation of DNA-templated transcription"/>
    <property type="evidence" value="ECO:0007669"/>
    <property type="project" value="InterPro"/>
</dbReference>
<protein>
    <submittedName>
        <fullName evidence="2">Type II toxin-antitoxin system HicB family antitoxin</fullName>
    </submittedName>
</protein>
<dbReference type="EMBL" id="NDXW01000002">
    <property type="protein sequence ID" value="RDH41877.1"/>
    <property type="molecule type" value="Genomic_DNA"/>
</dbReference>
<organism evidence="2 3">
    <name type="scientific">Zooshikella ganghwensis</name>
    <dbReference type="NCBI Taxonomy" id="202772"/>
    <lineage>
        <taxon>Bacteria</taxon>
        <taxon>Pseudomonadati</taxon>
        <taxon>Pseudomonadota</taxon>
        <taxon>Gammaproteobacteria</taxon>
        <taxon>Oceanospirillales</taxon>
        <taxon>Zooshikellaceae</taxon>
        <taxon>Zooshikella</taxon>
    </lineage>
</organism>
<dbReference type="InterPro" id="IPR035069">
    <property type="entry name" value="TTHA1013/TTHA0281-like"/>
</dbReference>
<dbReference type="InterPro" id="IPR013321">
    <property type="entry name" value="Arc_rbn_hlx_hlx"/>
</dbReference>
<dbReference type="Gene3D" id="1.10.1220.10">
    <property type="entry name" value="Met repressor-like"/>
    <property type="match status" value="1"/>
</dbReference>
<evidence type="ECO:0000313" key="3">
    <source>
        <dbReference type="Proteomes" id="UP000257039"/>
    </source>
</evidence>
<name>A0A4P9VI71_9GAMM</name>